<dbReference type="RefSeq" id="WP_244016761.1">
    <property type="nucleotide sequence ID" value="NZ_JALHLF010000005.1"/>
</dbReference>
<accession>A0ABT0B998</accession>
<dbReference type="PANTHER" id="PTHR42756">
    <property type="entry name" value="TRANSCRIPTIONAL REGULATOR, MARR"/>
    <property type="match status" value="1"/>
</dbReference>
<dbReference type="SUPFAM" id="SSF46785">
    <property type="entry name" value="Winged helix' DNA-binding domain"/>
    <property type="match status" value="1"/>
</dbReference>
<feature type="domain" description="HTH marR-type" evidence="4">
    <location>
        <begin position="1"/>
        <end position="144"/>
    </location>
</feature>
<evidence type="ECO:0000259" key="4">
    <source>
        <dbReference type="PROSITE" id="PS50995"/>
    </source>
</evidence>
<reference evidence="5" key="1">
    <citation type="submission" date="2022-03" db="EMBL/GenBank/DDBJ databases">
        <title>Identification of a novel bacterium isolated from mangrove sediments.</title>
        <authorList>
            <person name="Pan X."/>
        </authorList>
    </citation>
    <scope>NUCLEOTIDE SEQUENCE</scope>
    <source>
        <strain evidence="5">B1949</strain>
    </source>
</reference>
<keyword evidence="6" id="KW-1185">Reference proteome</keyword>
<dbReference type="SMART" id="SM00347">
    <property type="entry name" value="HTH_MARR"/>
    <property type="match status" value="1"/>
</dbReference>
<keyword evidence="3" id="KW-0804">Transcription</keyword>
<dbReference type="Pfam" id="PF12802">
    <property type="entry name" value="MarR_2"/>
    <property type="match status" value="1"/>
</dbReference>
<dbReference type="PRINTS" id="PR00598">
    <property type="entry name" value="HTHMARR"/>
</dbReference>
<evidence type="ECO:0000256" key="3">
    <source>
        <dbReference type="ARBA" id="ARBA00023163"/>
    </source>
</evidence>
<dbReference type="EMBL" id="JALHLF010000005">
    <property type="protein sequence ID" value="MCJ2181645.1"/>
    <property type="molecule type" value="Genomic_DNA"/>
</dbReference>
<dbReference type="InterPro" id="IPR036388">
    <property type="entry name" value="WH-like_DNA-bd_sf"/>
</dbReference>
<evidence type="ECO:0000313" key="6">
    <source>
        <dbReference type="Proteomes" id="UP001162881"/>
    </source>
</evidence>
<evidence type="ECO:0000256" key="2">
    <source>
        <dbReference type="ARBA" id="ARBA00023125"/>
    </source>
</evidence>
<organism evidence="5 6">
    <name type="scientific">Novosphingobium organovorum</name>
    <dbReference type="NCBI Taxonomy" id="2930092"/>
    <lineage>
        <taxon>Bacteria</taxon>
        <taxon>Pseudomonadati</taxon>
        <taxon>Pseudomonadota</taxon>
        <taxon>Alphaproteobacteria</taxon>
        <taxon>Sphingomonadales</taxon>
        <taxon>Sphingomonadaceae</taxon>
        <taxon>Novosphingobium</taxon>
    </lineage>
</organism>
<dbReference type="InterPro" id="IPR000835">
    <property type="entry name" value="HTH_MarR-typ"/>
</dbReference>
<evidence type="ECO:0000256" key="1">
    <source>
        <dbReference type="ARBA" id="ARBA00023015"/>
    </source>
</evidence>
<dbReference type="Proteomes" id="UP001162881">
    <property type="component" value="Unassembled WGS sequence"/>
</dbReference>
<dbReference type="Gene3D" id="1.10.10.10">
    <property type="entry name" value="Winged helix-like DNA-binding domain superfamily/Winged helix DNA-binding domain"/>
    <property type="match status" value="1"/>
</dbReference>
<name>A0ABT0B998_9SPHN</name>
<comment type="caution">
    <text evidence="5">The sequence shown here is derived from an EMBL/GenBank/DDBJ whole genome shotgun (WGS) entry which is preliminary data.</text>
</comment>
<keyword evidence="1" id="KW-0805">Transcription regulation</keyword>
<dbReference type="InterPro" id="IPR036390">
    <property type="entry name" value="WH_DNA-bd_sf"/>
</dbReference>
<sequence length="150" mass="17085">MRSIIAAEESLRRKATIQINVLARVMRNNFDRKVSVLHVTRSQWSMMAVVTRYPGSTQRIISEYLEISEASAGRLIDKLCTEGLLERRAHKEDRRARAVYPTRAADPLLAQLSHVASLSEAELFEGFSDAEMKQLLGLLDRIYENSVRHS</sequence>
<evidence type="ECO:0000313" key="5">
    <source>
        <dbReference type="EMBL" id="MCJ2181645.1"/>
    </source>
</evidence>
<dbReference type="PANTHER" id="PTHR42756:SF1">
    <property type="entry name" value="TRANSCRIPTIONAL REPRESSOR OF EMRAB OPERON"/>
    <property type="match status" value="1"/>
</dbReference>
<dbReference type="PROSITE" id="PS50995">
    <property type="entry name" value="HTH_MARR_2"/>
    <property type="match status" value="1"/>
</dbReference>
<keyword evidence="2" id="KW-0238">DNA-binding</keyword>
<protein>
    <submittedName>
        <fullName evidence="5">MarR family transcriptional regulator</fullName>
    </submittedName>
</protein>
<gene>
    <name evidence="5" type="ORF">MTR62_02820</name>
</gene>
<proteinExistence type="predicted"/>